<sequence length="86" mass="10081">MGVRRKEVKRAESSAEGRRVKCPRRIIATSPLTIRAQSCFKYRSARTFRALLSLSVWEVLLFLLLLEPPFPLRIRKEERKEGIVLR</sequence>
<protein>
    <submittedName>
        <fullName evidence="2">Uncharacterized protein</fullName>
    </submittedName>
</protein>
<dbReference type="EMBL" id="BPLQ01002481">
    <property type="protein sequence ID" value="GIX93237.1"/>
    <property type="molecule type" value="Genomic_DNA"/>
</dbReference>
<keyword evidence="1" id="KW-0812">Transmembrane</keyword>
<feature type="transmembrane region" description="Helical" evidence="1">
    <location>
        <begin position="48"/>
        <end position="66"/>
    </location>
</feature>
<gene>
    <name evidence="2" type="ORF">CDAR_435621</name>
</gene>
<dbReference type="Proteomes" id="UP001054837">
    <property type="component" value="Unassembled WGS sequence"/>
</dbReference>
<accession>A0AAV4PDQ0</accession>
<name>A0AAV4PDQ0_9ARAC</name>
<dbReference type="AlphaFoldDB" id="A0AAV4PDQ0"/>
<reference evidence="2 3" key="1">
    <citation type="submission" date="2021-06" db="EMBL/GenBank/DDBJ databases">
        <title>Caerostris darwini draft genome.</title>
        <authorList>
            <person name="Kono N."/>
            <person name="Arakawa K."/>
        </authorList>
    </citation>
    <scope>NUCLEOTIDE SEQUENCE [LARGE SCALE GENOMIC DNA]</scope>
</reference>
<proteinExistence type="predicted"/>
<keyword evidence="3" id="KW-1185">Reference proteome</keyword>
<organism evidence="2 3">
    <name type="scientific">Caerostris darwini</name>
    <dbReference type="NCBI Taxonomy" id="1538125"/>
    <lineage>
        <taxon>Eukaryota</taxon>
        <taxon>Metazoa</taxon>
        <taxon>Ecdysozoa</taxon>
        <taxon>Arthropoda</taxon>
        <taxon>Chelicerata</taxon>
        <taxon>Arachnida</taxon>
        <taxon>Araneae</taxon>
        <taxon>Araneomorphae</taxon>
        <taxon>Entelegynae</taxon>
        <taxon>Araneoidea</taxon>
        <taxon>Araneidae</taxon>
        <taxon>Caerostris</taxon>
    </lineage>
</organism>
<keyword evidence="1" id="KW-1133">Transmembrane helix</keyword>
<comment type="caution">
    <text evidence="2">The sequence shown here is derived from an EMBL/GenBank/DDBJ whole genome shotgun (WGS) entry which is preliminary data.</text>
</comment>
<evidence type="ECO:0000256" key="1">
    <source>
        <dbReference type="SAM" id="Phobius"/>
    </source>
</evidence>
<evidence type="ECO:0000313" key="3">
    <source>
        <dbReference type="Proteomes" id="UP001054837"/>
    </source>
</evidence>
<evidence type="ECO:0000313" key="2">
    <source>
        <dbReference type="EMBL" id="GIX93237.1"/>
    </source>
</evidence>
<keyword evidence="1" id="KW-0472">Membrane</keyword>